<comment type="caution">
    <text evidence="4">The sequence shown here is derived from an EMBL/GenBank/DDBJ whole genome shotgun (WGS) entry which is preliminary data.</text>
</comment>
<dbReference type="Proteomes" id="UP000029734">
    <property type="component" value="Unassembled WGS sequence"/>
</dbReference>
<dbReference type="RefSeq" id="WP_036655450.1">
    <property type="nucleotide sequence ID" value="NZ_JQCR01000003.1"/>
</dbReference>
<dbReference type="Pfam" id="PF00206">
    <property type="entry name" value="Lyase_1"/>
    <property type="match status" value="1"/>
</dbReference>
<dbReference type="InterPro" id="IPR008948">
    <property type="entry name" value="L-Aspartase-like"/>
</dbReference>
<dbReference type="FunFam" id="1.20.200.10:FF:000001">
    <property type="entry name" value="Fumarate hydratase, mitochondrial"/>
    <property type="match status" value="1"/>
</dbReference>
<dbReference type="NCBIfam" id="NF008909">
    <property type="entry name" value="PRK12273.1"/>
    <property type="match status" value="1"/>
</dbReference>
<dbReference type="EMBL" id="JQCR01000003">
    <property type="protein sequence ID" value="KGE17020.1"/>
    <property type="molecule type" value="Genomic_DNA"/>
</dbReference>
<dbReference type="CDD" id="cd01357">
    <property type="entry name" value="Aspartase"/>
    <property type="match status" value="1"/>
</dbReference>
<dbReference type="AlphaFoldDB" id="A0A098M3C8"/>
<dbReference type="GO" id="GO:0005829">
    <property type="term" value="C:cytosol"/>
    <property type="evidence" value="ECO:0007669"/>
    <property type="project" value="TreeGrafter"/>
</dbReference>
<gene>
    <name evidence="4" type="ORF">PWYN_20370</name>
</gene>
<dbReference type="PRINTS" id="PR00149">
    <property type="entry name" value="FUMRATELYASE"/>
</dbReference>
<dbReference type="PROSITE" id="PS00163">
    <property type="entry name" value="FUMARATE_LYASES"/>
    <property type="match status" value="1"/>
</dbReference>
<sequence>MEEVPDHSRKEQDSLGSMVIPKSAYYGIHTVRAMDNFPVSGRPVNPHLIHSMVTVKKAAALAHMKMNTYQLEIALVIVQACDDILEGQYKEQFTVDALQGGAGTSTNMNVNEVIANRAIELLGGKRGDYSRIHPLDHVNCCQSTNDVYPTALRMAAIGQVRKLSQAFASLQEALQEKEHEFADVLKLGRTELMDALPMMAGQGFGAYAKAVARDRWRLYKVEERLREINIGGTAIGTGINAPVKYTFYITDILQDLTGYGLARSEYPMDPTQNMDVFVEVSGLLKAASVNLLKISNDLRLLASGPTGGFGELELPAVQAGSSIMPGKVNPVMAEMIGLVAMRVIANDSAVTMAAASGQLELNAFMPLIADALLESLEILTRGVRLFEERCIRGISIHEDRCIEMVENSTVLATALVGHIGYEKSAEIAKQARREGKTVRCVLLESKILTDAEVDRILSLYQVTKPGIPGK</sequence>
<dbReference type="Gene3D" id="1.20.200.10">
    <property type="entry name" value="Fumarase/aspartase (Central domain)"/>
    <property type="match status" value="1"/>
</dbReference>
<dbReference type="OrthoDB" id="9802809at2"/>
<evidence type="ECO:0000259" key="2">
    <source>
        <dbReference type="Pfam" id="PF00206"/>
    </source>
</evidence>
<dbReference type="Gene3D" id="1.10.40.30">
    <property type="entry name" value="Fumarase/aspartase (C-terminal domain)"/>
    <property type="match status" value="1"/>
</dbReference>
<dbReference type="Gene3D" id="1.10.275.10">
    <property type="entry name" value="Fumarase/aspartase (N-terminal domain)"/>
    <property type="match status" value="1"/>
</dbReference>
<dbReference type="InterPro" id="IPR024083">
    <property type="entry name" value="Fumarase/histidase_N"/>
</dbReference>
<proteinExistence type="predicted"/>
<dbReference type="InterPro" id="IPR051546">
    <property type="entry name" value="Aspartate_Ammonia-Lyase"/>
</dbReference>
<name>A0A098M3C8_9BACL</name>
<evidence type="ECO:0000256" key="1">
    <source>
        <dbReference type="ARBA" id="ARBA00023239"/>
    </source>
</evidence>
<accession>A0A098M3C8</accession>
<feature type="domain" description="Fumarate lyase N-terminal" evidence="2">
    <location>
        <begin position="18"/>
        <end position="344"/>
    </location>
</feature>
<protein>
    <submittedName>
        <fullName evidence="4">Aspartate ammonia-lyase</fullName>
        <ecNumber evidence="4">4.3.1.1</ecNumber>
    </submittedName>
</protein>
<evidence type="ECO:0000313" key="4">
    <source>
        <dbReference type="EMBL" id="KGE17020.1"/>
    </source>
</evidence>
<dbReference type="GO" id="GO:0008797">
    <property type="term" value="F:aspartate ammonia-lyase activity"/>
    <property type="evidence" value="ECO:0007669"/>
    <property type="project" value="UniProtKB-EC"/>
</dbReference>
<evidence type="ECO:0000313" key="5">
    <source>
        <dbReference type="Proteomes" id="UP000029734"/>
    </source>
</evidence>
<dbReference type="PANTHER" id="PTHR42696">
    <property type="entry name" value="ASPARTATE AMMONIA-LYASE"/>
    <property type="match status" value="1"/>
</dbReference>
<dbReference type="PANTHER" id="PTHR42696:SF2">
    <property type="entry name" value="ASPARTATE AMMONIA-LYASE"/>
    <property type="match status" value="1"/>
</dbReference>
<dbReference type="STRING" id="268407.PWYN_20370"/>
<dbReference type="InterPro" id="IPR000362">
    <property type="entry name" value="Fumarate_lyase_fam"/>
</dbReference>
<dbReference type="FunFam" id="1.10.275.10:FF:000001">
    <property type="entry name" value="Fumarate hydratase, mitochondrial"/>
    <property type="match status" value="1"/>
</dbReference>
<dbReference type="GO" id="GO:0006531">
    <property type="term" value="P:aspartate metabolic process"/>
    <property type="evidence" value="ECO:0007669"/>
    <property type="project" value="TreeGrafter"/>
</dbReference>
<dbReference type="eggNOG" id="COG1027">
    <property type="taxonomic scope" value="Bacteria"/>
</dbReference>
<dbReference type="SUPFAM" id="SSF48557">
    <property type="entry name" value="L-aspartase-like"/>
    <property type="match status" value="1"/>
</dbReference>
<keyword evidence="5" id="KW-1185">Reference proteome</keyword>
<dbReference type="EC" id="4.3.1.1" evidence="4"/>
<reference evidence="4 5" key="1">
    <citation type="submission" date="2014-08" db="EMBL/GenBank/DDBJ databases">
        <authorList>
            <person name="den Bakker H.C."/>
        </authorList>
    </citation>
    <scope>NUCLEOTIDE SEQUENCE [LARGE SCALE GENOMIC DNA]</scope>
    <source>
        <strain evidence="4 5">DSM 18334</strain>
    </source>
</reference>
<evidence type="ECO:0000259" key="3">
    <source>
        <dbReference type="Pfam" id="PF10415"/>
    </source>
</evidence>
<dbReference type="Pfam" id="PF10415">
    <property type="entry name" value="FumaraseC_C"/>
    <property type="match status" value="1"/>
</dbReference>
<dbReference type="InterPro" id="IPR022761">
    <property type="entry name" value="Fumarate_lyase_N"/>
</dbReference>
<keyword evidence="1 4" id="KW-0456">Lyase</keyword>
<dbReference type="InterPro" id="IPR020557">
    <property type="entry name" value="Fumarate_lyase_CS"/>
</dbReference>
<organism evidence="4 5">
    <name type="scientific">Paenibacillus wynnii</name>
    <dbReference type="NCBI Taxonomy" id="268407"/>
    <lineage>
        <taxon>Bacteria</taxon>
        <taxon>Bacillati</taxon>
        <taxon>Bacillota</taxon>
        <taxon>Bacilli</taxon>
        <taxon>Bacillales</taxon>
        <taxon>Paenibacillaceae</taxon>
        <taxon>Paenibacillus</taxon>
    </lineage>
</organism>
<feature type="domain" description="Fumarase C C-terminal" evidence="3">
    <location>
        <begin position="411"/>
        <end position="463"/>
    </location>
</feature>
<reference evidence="4 5" key="2">
    <citation type="submission" date="2014-10" db="EMBL/GenBank/DDBJ databases">
        <title>Comparative genomics of the Paenibacillus odorifer group.</title>
        <authorList>
            <person name="Tsai Y.-C."/>
            <person name="Martin N."/>
            <person name="Korlach J."/>
            <person name="Wiedmann M."/>
        </authorList>
    </citation>
    <scope>NUCLEOTIDE SEQUENCE [LARGE SCALE GENOMIC DNA]</scope>
    <source>
        <strain evidence="4 5">DSM 18334</strain>
    </source>
</reference>
<dbReference type="GO" id="GO:0006099">
    <property type="term" value="P:tricarboxylic acid cycle"/>
    <property type="evidence" value="ECO:0007669"/>
    <property type="project" value="InterPro"/>
</dbReference>
<dbReference type="InterPro" id="IPR018951">
    <property type="entry name" value="Fumarase_C_C"/>
</dbReference>